<dbReference type="SUPFAM" id="SSF53474">
    <property type="entry name" value="alpha/beta-Hydrolases"/>
    <property type="match status" value="1"/>
</dbReference>
<evidence type="ECO:0000313" key="8">
    <source>
        <dbReference type="EMBL" id="MBB3939039.1"/>
    </source>
</evidence>
<dbReference type="InterPro" id="IPR010963">
    <property type="entry name" value="PHA_synth_I"/>
</dbReference>
<dbReference type="InterPro" id="IPR010941">
    <property type="entry name" value="PhaC_N"/>
</dbReference>
<keyword evidence="3 8" id="KW-0808">Transferase</keyword>
<dbReference type="AlphaFoldDB" id="A0A7W6BZS5"/>
<dbReference type="EC" id="2.3.1.-" evidence="8"/>
<evidence type="ECO:0000259" key="6">
    <source>
        <dbReference type="Pfam" id="PF00561"/>
    </source>
</evidence>
<feature type="domain" description="Poly-beta-hydroxybutyrate polymerase N-terminal" evidence="7">
    <location>
        <begin position="151"/>
        <end position="318"/>
    </location>
</feature>
<dbReference type="Pfam" id="PF07167">
    <property type="entry name" value="PhaC_N"/>
    <property type="match status" value="1"/>
</dbReference>
<evidence type="ECO:0000259" key="7">
    <source>
        <dbReference type="Pfam" id="PF07167"/>
    </source>
</evidence>
<evidence type="ECO:0000256" key="3">
    <source>
        <dbReference type="ARBA" id="ARBA00022679"/>
    </source>
</evidence>
<dbReference type="InterPro" id="IPR051321">
    <property type="entry name" value="PHA/PHB_synthase"/>
</dbReference>
<keyword evidence="4 8" id="KW-0012">Acyltransferase</keyword>
<feature type="compositionally biased region" description="Basic and acidic residues" evidence="5">
    <location>
        <begin position="620"/>
        <end position="630"/>
    </location>
</feature>
<evidence type="ECO:0000256" key="1">
    <source>
        <dbReference type="ARBA" id="ARBA00004496"/>
    </source>
</evidence>
<evidence type="ECO:0000256" key="4">
    <source>
        <dbReference type="ARBA" id="ARBA00023315"/>
    </source>
</evidence>
<proteinExistence type="predicted"/>
<gene>
    <name evidence="8" type="ORF">GGR39_000668</name>
</gene>
<dbReference type="RefSeq" id="WP_246388200.1">
    <property type="nucleotide sequence ID" value="NZ_JACIDY010000001.1"/>
</dbReference>
<feature type="region of interest" description="Disordered" evidence="5">
    <location>
        <begin position="610"/>
        <end position="637"/>
    </location>
</feature>
<name>A0A7W6BZS5_9SPHN</name>
<comment type="caution">
    <text evidence="8">The sequence shown here is derived from an EMBL/GenBank/DDBJ whole genome shotgun (WGS) entry which is preliminary data.</text>
</comment>
<dbReference type="Proteomes" id="UP000561459">
    <property type="component" value="Unassembled WGS sequence"/>
</dbReference>
<evidence type="ECO:0000256" key="2">
    <source>
        <dbReference type="ARBA" id="ARBA00022490"/>
    </source>
</evidence>
<reference evidence="8 9" key="1">
    <citation type="submission" date="2020-08" db="EMBL/GenBank/DDBJ databases">
        <title>Genomic Encyclopedia of Type Strains, Phase IV (KMG-IV): sequencing the most valuable type-strain genomes for metagenomic binning, comparative biology and taxonomic classification.</title>
        <authorList>
            <person name="Goeker M."/>
        </authorList>
    </citation>
    <scope>NUCLEOTIDE SEQUENCE [LARGE SCALE GENOMIC DNA]</scope>
    <source>
        <strain evidence="8 9">DSM 27568</strain>
    </source>
</reference>
<keyword evidence="2" id="KW-0963">Cytoplasm</keyword>
<dbReference type="GO" id="GO:0016746">
    <property type="term" value="F:acyltransferase activity"/>
    <property type="evidence" value="ECO:0007669"/>
    <property type="project" value="UniProtKB-KW"/>
</dbReference>
<evidence type="ECO:0000256" key="5">
    <source>
        <dbReference type="SAM" id="MobiDB-lite"/>
    </source>
</evidence>
<dbReference type="Gene3D" id="3.40.50.1820">
    <property type="entry name" value="alpha/beta hydrolase"/>
    <property type="match status" value="1"/>
</dbReference>
<keyword evidence="9" id="KW-1185">Reference proteome</keyword>
<dbReference type="GO" id="GO:0005737">
    <property type="term" value="C:cytoplasm"/>
    <property type="evidence" value="ECO:0007669"/>
    <property type="project" value="UniProtKB-SubCell"/>
</dbReference>
<dbReference type="Pfam" id="PF00561">
    <property type="entry name" value="Abhydrolase_1"/>
    <property type="match status" value="1"/>
</dbReference>
<dbReference type="InterPro" id="IPR029058">
    <property type="entry name" value="AB_hydrolase_fold"/>
</dbReference>
<feature type="domain" description="AB hydrolase-1" evidence="6">
    <location>
        <begin position="321"/>
        <end position="557"/>
    </location>
</feature>
<accession>A0A7W6BZS5</accession>
<dbReference type="GO" id="GO:0042619">
    <property type="term" value="P:poly-hydroxybutyrate biosynthetic process"/>
    <property type="evidence" value="ECO:0007669"/>
    <property type="project" value="InterPro"/>
</dbReference>
<evidence type="ECO:0000313" key="9">
    <source>
        <dbReference type="Proteomes" id="UP000561459"/>
    </source>
</evidence>
<dbReference type="EMBL" id="JACIDY010000001">
    <property type="protein sequence ID" value="MBB3939039.1"/>
    <property type="molecule type" value="Genomic_DNA"/>
</dbReference>
<dbReference type="NCBIfam" id="TIGR01838">
    <property type="entry name" value="PHA_synth_I"/>
    <property type="match status" value="1"/>
</dbReference>
<sequence>MSTEPRPPAHPMAFWGELMMAQAQGTLALLGQAMPSSAGTTPPEESPTKGLTQDAMQWAEAATRLQTMWADFQVEQLAKAGVSPPALLDPMAWLTRASSTLSQLPLANPEVQNKLWADAAALSDTVLAQFGLVGAAGSGSSSATAGLPRSDPRFTDPRWREQPFFALVHQMYLMVSDQLMALAENVEGLDPARKRQLTFAIKALVDGLSPANFALTNPVALEKAIETRGESLVKGMENLLGDLRRGQLTHTAADAFRLGENLAATPGKVVHETPLFQLIQYTPTTEKVAAVPLLIFPPWINRFYILDLTAKKSFVKWAVDQGLTVFMVSWKSADASMADLTWDDYITAQIQAIDLVRARLDVPKVHTIGYCVAGTTLAAMLAVLARKGEDAKVASATFFTAQVDFSEAGDLKTFIDDQQIDALSHLTPEGYLDGRYLAAAFNLLRGNDLIWNYVERNYLRGEDHGAFDLLYWNGDVTNLPARWHRDYLRDLYRDNRLVMPDSLESCGVPLDLRKISTPSYIQAGREDHIAPPQSVWKLTRHLSGPWTFMLAGSGHIAGVVNHPAQGKYQYWTNSCAHDSLDQFIAGADEHPGSWWPHWRQWLNDLDTDRVSATGKRKPGSRGDKVLEDAPGRYVRTR</sequence>
<dbReference type="InterPro" id="IPR000073">
    <property type="entry name" value="AB_hydrolase_1"/>
</dbReference>
<dbReference type="PANTHER" id="PTHR36837">
    <property type="entry name" value="POLY(3-HYDROXYALKANOATE) POLYMERASE SUBUNIT PHAC"/>
    <property type="match status" value="1"/>
</dbReference>
<protein>
    <submittedName>
        <fullName evidence="8">Polyhydroxyalkanoate synthase</fullName>
        <ecNumber evidence="8">2.3.1.-</ecNumber>
    </submittedName>
</protein>
<comment type="subcellular location">
    <subcellularLocation>
        <location evidence="1">Cytoplasm</location>
    </subcellularLocation>
</comment>
<organism evidence="8 9">
    <name type="scientific">Novosphingobium fluoreni</name>
    <dbReference type="NCBI Taxonomy" id="1391222"/>
    <lineage>
        <taxon>Bacteria</taxon>
        <taxon>Pseudomonadati</taxon>
        <taxon>Pseudomonadota</taxon>
        <taxon>Alphaproteobacteria</taxon>
        <taxon>Sphingomonadales</taxon>
        <taxon>Sphingomonadaceae</taxon>
        <taxon>Novosphingobium</taxon>
    </lineage>
</organism>
<dbReference type="PANTHER" id="PTHR36837:SF5">
    <property type="entry name" value="POLY-3-HYDROXYBUTYRATE SYNTHASE"/>
    <property type="match status" value="1"/>
</dbReference>